<name>A0A9D2I074_9LACT</name>
<dbReference type="Proteomes" id="UP000886856">
    <property type="component" value="Unassembled WGS sequence"/>
</dbReference>
<reference evidence="1" key="1">
    <citation type="journal article" date="2021" name="PeerJ">
        <title>Extensive microbial diversity within the chicken gut microbiome revealed by metagenomics and culture.</title>
        <authorList>
            <person name="Gilroy R."/>
            <person name="Ravi A."/>
            <person name="Getino M."/>
            <person name="Pursley I."/>
            <person name="Horton D.L."/>
            <person name="Alikhan N.F."/>
            <person name="Baker D."/>
            <person name="Gharbi K."/>
            <person name="Hall N."/>
            <person name="Watson M."/>
            <person name="Adriaenssens E.M."/>
            <person name="Foster-Nyarko E."/>
            <person name="Jarju S."/>
            <person name="Secka A."/>
            <person name="Antonio M."/>
            <person name="Oren A."/>
            <person name="Chaudhuri R.R."/>
            <person name="La Ragione R."/>
            <person name="Hildebrand F."/>
            <person name="Pallen M.J."/>
        </authorList>
    </citation>
    <scope>NUCLEOTIDE SEQUENCE</scope>
    <source>
        <strain evidence="1">CHK171-505</strain>
    </source>
</reference>
<protein>
    <submittedName>
        <fullName evidence="1">Uncharacterized protein</fullName>
    </submittedName>
</protein>
<evidence type="ECO:0000313" key="1">
    <source>
        <dbReference type="EMBL" id="HJA90861.1"/>
    </source>
</evidence>
<dbReference type="EMBL" id="DWYW01000200">
    <property type="protein sequence ID" value="HJA90861.1"/>
    <property type="molecule type" value="Genomic_DNA"/>
</dbReference>
<evidence type="ECO:0000313" key="2">
    <source>
        <dbReference type="Proteomes" id="UP000886856"/>
    </source>
</evidence>
<dbReference type="AlphaFoldDB" id="A0A9D2I074"/>
<reference evidence="1" key="2">
    <citation type="submission" date="2021-04" db="EMBL/GenBank/DDBJ databases">
        <authorList>
            <person name="Gilroy R."/>
        </authorList>
    </citation>
    <scope>NUCLEOTIDE SEQUENCE</scope>
    <source>
        <strain evidence="1">CHK171-505</strain>
    </source>
</reference>
<organism evidence="1 2">
    <name type="scientific">Candidatus Jeotgalibaca merdavium</name>
    <dbReference type="NCBI Taxonomy" id="2838627"/>
    <lineage>
        <taxon>Bacteria</taxon>
        <taxon>Bacillati</taxon>
        <taxon>Bacillota</taxon>
        <taxon>Bacilli</taxon>
        <taxon>Lactobacillales</taxon>
        <taxon>Carnobacteriaceae</taxon>
        <taxon>Jeotgalibaca</taxon>
    </lineage>
</organism>
<accession>A0A9D2I074</accession>
<gene>
    <name evidence="1" type="ORF">H9948_08745</name>
</gene>
<proteinExistence type="predicted"/>
<sequence length="85" mass="9816">MRNKANFLEDISKVVKSEVLEEVDFVEDAAHTLNNDLDNVGEFTVLDTFTSTGKNESFYFSKQNRPATDNPNSEVEDWFYEGRMK</sequence>
<comment type="caution">
    <text evidence="1">The sequence shown here is derived from an EMBL/GenBank/DDBJ whole genome shotgun (WGS) entry which is preliminary data.</text>
</comment>